<dbReference type="InterPro" id="IPR023375">
    <property type="entry name" value="ADC_dom_sf"/>
</dbReference>
<sequence length="434" mass="47596">MNTTSTGRRIICAENPGRQRNVNVCGLLAESPLRVNQMKYPGYETTRGIMSRKTSAGTEMNDCGRPSQQFGGDGRIRLFLAEIITYGADVETNLNYLESVMDRLVGNRSATYSVAAKQRDAAAATEIRGPGTRGTLVIWDYALRSRSRRRARAAHRTGGFLLTVLAVGSMLTAAVSAADAAPRRCETDAWESISSTIPEARLTDQMKQRIRKGPDIPAPWDLSSSDGLVLWAMWPRPSDTFLLPAEIRDTALPMMRWGFTTRYSYTPVGPYNEIDTMIQYGRISKPGIYMHTPFIPVDSPDTAKNGRNNWGFPKTLADFTGSPRLGETLTASGPGWSVSVSSKPLPGNISMTLPEFVEYIRMPQQISFEQPSPACGLKTLRSLRLGGMSASVRLAVVTVKTEGSDELRALLPSGIYPAGYFAFEKLGFDQPGMN</sequence>
<evidence type="ECO:0000313" key="2">
    <source>
        <dbReference type="EMBL" id="QIS14023.1"/>
    </source>
</evidence>
<accession>A0A6G9YM73</accession>
<organism evidence="2 3">
    <name type="scientific">Nocardia arthritidis</name>
    <dbReference type="NCBI Taxonomy" id="228602"/>
    <lineage>
        <taxon>Bacteria</taxon>
        <taxon>Bacillati</taxon>
        <taxon>Actinomycetota</taxon>
        <taxon>Actinomycetes</taxon>
        <taxon>Mycobacteriales</taxon>
        <taxon>Nocardiaceae</taxon>
        <taxon>Nocardia</taxon>
    </lineage>
</organism>
<feature type="transmembrane region" description="Helical" evidence="1">
    <location>
        <begin position="158"/>
        <end position="178"/>
    </location>
</feature>
<keyword evidence="3" id="KW-1185">Reference proteome</keyword>
<dbReference type="RefSeq" id="WP_167476483.1">
    <property type="nucleotide sequence ID" value="NZ_CP046172.1"/>
</dbReference>
<dbReference type="EMBL" id="CP046172">
    <property type="protein sequence ID" value="QIS14023.1"/>
    <property type="molecule type" value="Genomic_DNA"/>
</dbReference>
<dbReference type="AlphaFoldDB" id="A0A6G9YM73"/>
<name>A0A6G9YM73_9NOCA</name>
<protein>
    <recommendedName>
        <fullName evidence="4">Acetoacetate decarboxylase</fullName>
    </recommendedName>
</protein>
<reference evidence="2 3" key="1">
    <citation type="journal article" date="2019" name="ACS Chem. Biol.">
        <title>Identification and Mobilization of a Cryptic Antibiotic Biosynthesis Gene Locus from a Human-Pathogenic Nocardia Isolate.</title>
        <authorList>
            <person name="Herisse M."/>
            <person name="Ishida K."/>
            <person name="Porter J.L."/>
            <person name="Howden B."/>
            <person name="Hertweck C."/>
            <person name="Stinear T.P."/>
            <person name="Pidot S.J."/>
        </authorList>
    </citation>
    <scope>NUCLEOTIDE SEQUENCE [LARGE SCALE GENOMIC DNA]</scope>
    <source>
        <strain evidence="2 3">AUSMDU00012717</strain>
    </source>
</reference>
<dbReference type="SUPFAM" id="SSF160104">
    <property type="entry name" value="Acetoacetate decarboxylase-like"/>
    <property type="match status" value="1"/>
</dbReference>
<dbReference type="KEGG" id="nah:F5544_30900"/>
<dbReference type="Gene3D" id="2.40.400.10">
    <property type="entry name" value="Acetoacetate decarboxylase-like"/>
    <property type="match status" value="1"/>
</dbReference>
<keyword evidence="1" id="KW-0472">Membrane</keyword>
<keyword evidence="1" id="KW-0812">Transmembrane</keyword>
<proteinExistence type="predicted"/>
<evidence type="ECO:0008006" key="4">
    <source>
        <dbReference type="Google" id="ProtNLM"/>
    </source>
</evidence>
<evidence type="ECO:0000256" key="1">
    <source>
        <dbReference type="SAM" id="Phobius"/>
    </source>
</evidence>
<dbReference type="Proteomes" id="UP000503540">
    <property type="component" value="Chromosome"/>
</dbReference>
<evidence type="ECO:0000313" key="3">
    <source>
        <dbReference type="Proteomes" id="UP000503540"/>
    </source>
</evidence>
<keyword evidence="1" id="KW-1133">Transmembrane helix</keyword>
<gene>
    <name evidence="2" type="ORF">F5544_30900</name>
</gene>